<organism evidence="3 4">
    <name type="scientific">Rhizobium glycinendophyticum</name>
    <dbReference type="NCBI Taxonomy" id="2589807"/>
    <lineage>
        <taxon>Bacteria</taxon>
        <taxon>Pseudomonadati</taxon>
        <taxon>Pseudomonadota</taxon>
        <taxon>Alphaproteobacteria</taxon>
        <taxon>Hyphomicrobiales</taxon>
        <taxon>Rhizobiaceae</taxon>
        <taxon>Rhizobium/Agrobacterium group</taxon>
        <taxon>Rhizobium</taxon>
    </lineage>
</organism>
<feature type="compositionally biased region" description="Pro residues" evidence="1">
    <location>
        <begin position="159"/>
        <end position="171"/>
    </location>
</feature>
<gene>
    <name evidence="3" type="ORF">FJQ55_03355</name>
</gene>
<feature type="domain" description="Hemerythrin-like" evidence="2">
    <location>
        <begin position="12"/>
        <end position="138"/>
    </location>
</feature>
<name>A0A504U8X0_9HYPH</name>
<reference evidence="3 4" key="1">
    <citation type="submission" date="2019-06" db="EMBL/GenBank/DDBJ databases">
        <title>Rhizobium sp. CL12 isolated from roots of soybean.</title>
        <authorList>
            <person name="Wang C."/>
        </authorList>
    </citation>
    <scope>NUCLEOTIDE SEQUENCE [LARGE SCALE GENOMIC DNA]</scope>
    <source>
        <strain evidence="3 4">CL12</strain>
    </source>
</reference>
<dbReference type="Pfam" id="PF01814">
    <property type="entry name" value="Hemerythrin"/>
    <property type="match status" value="1"/>
</dbReference>
<proteinExistence type="predicted"/>
<dbReference type="Proteomes" id="UP000316429">
    <property type="component" value="Unassembled WGS sequence"/>
</dbReference>
<dbReference type="RefSeq" id="WP_140826291.1">
    <property type="nucleotide sequence ID" value="NZ_VFYP01000001.1"/>
</dbReference>
<dbReference type="AlphaFoldDB" id="A0A504U8X0"/>
<feature type="region of interest" description="Disordered" evidence="1">
    <location>
        <begin position="151"/>
        <end position="171"/>
    </location>
</feature>
<dbReference type="OrthoDB" id="8443859at2"/>
<sequence length="171" mass="18803">MLHTPKLSRMQVTMMEERHRALLALCLELEELARDLKHAIVPASTRPIAAQLEPLVDAAHKLEEETLYPTLEEQAGSCFSSLMIAQIKAEHGVDRKAAHELKLTLDAVADGRCRLSLDTVARMTTRFQDYLQRHVAAEQILLDNLVAAAGGHEPDTGSPAPPKSFLPPADP</sequence>
<comment type="caution">
    <text evidence="3">The sequence shown here is derived from an EMBL/GenBank/DDBJ whole genome shotgun (WGS) entry which is preliminary data.</text>
</comment>
<dbReference type="InterPro" id="IPR012312">
    <property type="entry name" value="Hemerythrin-like"/>
</dbReference>
<evidence type="ECO:0000313" key="3">
    <source>
        <dbReference type="EMBL" id="TPP09927.1"/>
    </source>
</evidence>
<accession>A0A504U8X0</accession>
<protein>
    <submittedName>
        <fullName evidence="3">Hemerythrin domain-containing protein</fullName>
    </submittedName>
</protein>
<dbReference type="EMBL" id="VFYP01000001">
    <property type="protein sequence ID" value="TPP09927.1"/>
    <property type="molecule type" value="Genomic_DNA"/>
</dbReference>
<dbReference type="Gene3D" id="1.20.120.520">
    <property type="entry name" value="nmb1532 protein domain like"/>
    <property type="match status" value="1"/>
</dbReference>
<keyword evidence="4" id="KW-1185">Reference proteome</keyword>
<evidence type="ECO:0000256" key="1">
    <source>
        <dbReference type="SAM" id="MobiDB-lite"/>
    </source>
</evidence>
<evidence type="ECO:0000313" key="4">
    <source>
        <dbReference type="Proteomes" id="UP000316429"/>
    </source>
</evidence>
<evidence type="ECO:0000259" key="2">
    <source>
        <dbReference type="Pfam" id="PF01814"/>
    </source>
</evidence>